<evidence type="ECO:0000313" key="2">
    <source>
        <dbReference type="Proteomes" id="UP000230131"/>
    </source>
</evidence>
<sequence length="106" mass="12540">MTILKKPRILYWTTHALTKMHFYQLSENRVKRVINSPHRIEKGIALNTIGMMQRAGSKKHPYEVWTMIQDEKGRRKVISAWRYPGITKPGEKLPEEILKEIREAKL</sequence>
<organism evidence="1 2">
    <name type="scientific">Candidatus Wolfebacteria bacterium CG03_land_8_20_14_0_80_36_15</name>
    <dbReference type="NCBI Taxonomy" id="1975067"/>
    <lineage>
        <taxon>Bacteria</taxon>
        <taxon>Candidatus Wolfeibacteriota</taxon>
    </lineage>
</organism>
<comment type="caution">
    <text evidence="1">The sequence shown here is derived from an EMBL/GenBank/DDBJ whole genome shotgun (WGS) entry which is preliminary data.</text>
</comment>
<evidence type="ECO:0008006" key="3">
    <source>
        <dbReference type="Google" id="ProtNLM"/>
    </source>
</evidence>
<accession>A0A2M7B888</accession>
<dbReference type="AlphaFoldDB" id="A0A2M7B888"/>
<evidence type="ECO:0000313" key="1">
    <source>
        <dbReference type="EMBL" id="PIU99345.1"/>
    </source>
</evidence>
<dbReference type="Proteomes" id="UP000230131">
    <property type="component" value="Unassembled WGS sequence"/>
</dbReference>
<dbReference type="EMBL" id="PEVH01000009">
    <property type="protein sequence ID" value="PIU99345.1"/>
    <property type="molecule type" value="Genomic_DNA"/>
</dbReference>
<name>A0A2M7B888_9BACT</name>
<proteinExistence type="predicted"/>
<protein>
    <recommendedName>
        <fullName evidence="3">DUF4258 domain-containing protein</fullName>
    </recommendedName>
</protein>
<reference evidence="2" key="1">
    <citation type="submission" date="2017-09" db="EMBL/GenBank/DDBJ databases">
        <title>Depth-based differentiation of microbial function through sediment-hosted aquifers and enrichment of novel symbionts in the deep terrestrial subsurface.</title>
        <authorList>
            <person name="Probst A.J."/>
            <person name="Ladd B."/>
            <person name="Jarett J.K."/>
            <person name="Geller-Mcgrath D.E."/>
            <person name="Sieber C.M.K."/>
            <person name="Emerson J.B."/>
            <person name="Anantharaman K."/>
            <person name="Thomas B.C."/>
            <person name="Malmstrom R."/>
            <person name="Stieglmeier M."/>
            <person name="Klingl A."/>
            <person name="Woyke T."/>
            <person name="Ryan C.M."/>
            <person name="Banfield J.F."/>
        </authorList>
    </citation>
    <scope>NUCLEOTIDE SEQUENCE [LARGE SCALE GENOMIC DNA]</scope>
</reference>
<gene>
    <name evidence="1" type="ORF">COS59_00265</name>
</gene>